<dbReference type="GO" id="GO:0016614">
    <property type="term" value="F:oxidoreductase activity, acting on CH-OH group of donors"/>
    <property type="evidence" value="ECO:0007669"/>
    <property type="project" value="InterPro"/>
</dbReference>
<evidence type="ECO:0000256" key="4">
    <source>
        <dbReference type="ARBA" id="ARBA00022827"/>
    </source>
</evidence>
<dbReference type="InterPro" id="IPR000172">
    <property type="entry name" value="GMC_OxRdtase_N"/>
</dbReference>
<evidence type="ECO:0000256" key="5">
    <source>
        <dbReference type="ARBA" id="ARBA00023002"/>
    </source>
</evidence>
<protein>
    <submittedName>
        <fullName evidence="8">GMC family oxidoreductase</fullName>
    </submittedName>
</protein>
<evidence type="ECO:0000259" key="6">
    <source>
        <dbReference type="Pfam" id="PF00732"/>
    </source>
</evidence>
<dbReference type="Proteomes" id="UP000175669">
    <property type="component" value="Unassembled WGS sequence"/>
</dbReference>
<evidence type="ECO:0000256" key="3">
    <source>
        <dbReference type="ARBA" id="ARBA00022630"/>
    </source>
</evidence>
<dbReference type="STRING" id="1524254.PHACT_02370"/>
<keyword evidence="4" id="KW-0274">FAD</keyword>
<gene>
    <name evidence="8" type="ORF">PHACT_02370</name>
</gene>
<accession>A0A1E8CIJ9</accession>
<sequence>MNHNEYDAIVVGSGISGGWAAKELTEKGLKVIMLERGRSLEHIKDYVNENKEIWEFPHRDMRTQEMIENYPVLRRDYPLNEQTLGSWTNEQDSPYEEIQRFDWYRSYQVGGRSLLWGRQSYRWNKMDFAANLREGIAVDWPIRYEDLAPWYDYVEGFAGISGSKEGLEVLPDGNFLPPMDLNCVEKDVAARIKSHFNGDRHLFIGRVANITESRPEQNRVQCQYRNRCWRGCSFGAFFSTQSTTLPAAMATGNLTLRPFSIVTRVLYDKDTKRATGVEVVDAETNEVIEYKAKVVFLNASAFNSTWILMNSATDVWPDGLGSSSGELGHNVMDHHFRLGASGRVEGYEDKYYYGRRPNGFYVPRFRNVGNDQRDYVRGFGYQGSASRTGWSRDISELNVGADFKQALTQPGDWTIGMTAFGEMLPYHENRIFLNRNRTDKWGLPILAFDVSIKENEFAMRKDMVADAMEMLEAAGVKEVRGRDSGYAPGMGIHEMGTARMGRDPATSVLNAHNQVWDALNVFVTDGACMTSASCVNPSLTYMALTARAADYAVAELKRGNL</sequence>
<evidence type="ECO:0000259" key="7">
    <source>
        <dbReference type="Pfam" id="PF05199"/>
    </source>
</evidence>
<dbReference type="GO" id="GO:0050660">
    <property type="term" value="F:flavin adenine dinucleotide binding"/>
    <property type="evidence" value="ECO:0007669"/>
    <property type="project" value="InterPro"/>
</dbReference>
<dbReference type="OrthoDB" id="9787779at2"/>
<dbReference type="SUPFAM" id="SSF54373">
    <property type="entry name" value="FAD-linked reductases, C-terminal domain"/>
    <property type="match status" value="1"/>
</dbReference>
<keyword evidence="5" id="KW-0560">Oxidoreductase</keyword>
<feature type="domain" description="Glucose-methanol-choline oxidoreductase N-terminal" evidence="6">
    <location>
        <begin position="105"/>
        <end position="334"/>
    </location>
</feature>
<evidence type="ECO:0000313" key="8">
    <source>
        <dbReference type="EMBL" id="OFE12115.1"/>
    </source>
</evidence>
<comment type="caution">
    <text evidence="8">The sequence shown here is derived from an EMBL/GenBank/DDBJ whole genome shotgun (WGS) entry which is preliminary data.</text>
</comment>
<dbReference type="Pfam" id="PF00732">
    <property type="entry name" value="GMC_oxred_N"/>
    <property type="match status" value="1"/>
</dbReference>
<dbReference type="PANTHER" id="PTHR42784:SF1">
    <property type="entry name" value="PYRANOSE 2-OXIDASE"/>
    <property type="match status" value="1"/>
</dbReference>
<dbReference type="InterPro" id="IPR007867">
    <property type="entry name" value="GMC_OxRtase_C"/>
</dbReference>
<dbReference type="InterPro" id="IPR051473">
    <property type="entry name" value="P2Ox-like"/>
</dbReference>
<evidence type="ECO:0000256" key="1">
    <source>
        <dbReference type="ARBA" id="ARBA00001974"/>
    </source>
</evidence>
<dbReference type="AlphaFoldDB" id="A0A1E8CIJ9"/>
<keyword evidence="3" id="KW-0285">Flavoprotein</keyword>
<dbReference type="EMBL" id="MASR01000001">
    <property type="protein sequence ID" value="OFE12115.1"/>
    <property type="molecule type" value="Genomic_DNA"/>
</dbReference>
<dbReference type="Pfam" id="PF05199">
    <property type="entry name" value="GMC_oxred_C"/>
    <property type="match status" value="1"/>
</dbReference>
<evidence type="ECO:0000313" key="9">
    <source>
        <dbReference type="Proteomes" id="UP000175669"/>
    </source>
</evidence>
<organism evidence="8 9">
    <name type="scientific">Pseudohongiella acticola</name>
    <dbReference type="NCBI Taxonomy" id="1524254"/>
    <lineage>
        <taxon>Bacteria</taxon>
        <taxon>Pseudomonadati</taxon>
        <taxon>Pseudomonadota</taxon>
        <taxon>Gammaproteobacteria</taxon>
        <taxon>Pseudomonadales</taxon>
        <taxon>Pseudohongiellaceae</taxon>
        <taxon>Pseudohongiella</taxon>
    </lineage>
</organism>
<proteinExistence type="inferred from homology"/>
<dbReference type="SUPFAM" id="SSF51905">
    <property type="entry name" value="FAD/NAD(P)-binding domain"/>
    <property type="match status" value="1"/>
</dbReference>
<dbReference type="Gene3D" id="3.50.50.60">
    <property type="entry name" value="FAD/NAD(P)-binding domain"/>
    <property type="match status" value="2"/>
</dbReference>
<comment type="cofactor">
    <cofactor evidence="1">
        <name>FAD</name>
        <dbReference type="ChEBI" id="CHEBI:57692"/>
    </cofactor>
</comment>
<comment type="similarity">
    <text evidence="2">Belongs to the GMC oxidoreductase family.</text>
</comment>
<reference evidence="9" key="1">
    <citation type="submission" date="2016-07" db="EMBL/GenBank/DDBJ databases">
        <authorList>
            <person name="Florea S."/>
            <person name="Webb J.S."/>
            <person name="Jaromczyk J."/>
            <person name="Schardl C.L."/>
        </authorList>
    </citation>
    <scope>NUCLEOTIDE SEQUENCE [LARGE SCALE GENOMIC DNA]</scope>
    <source>
        <strain evidence="9">KCTC 42131</strain>
    </source>
</reference>
<dbReference type="InterPro" id="IPR036188">
    <property type="entry name" value="FAD/NAD-bd_sf"/>
</dbReference>
<name>A0A1E8CIJ9_9GAMM</name>
<dbReference type="RefSeq" id="WP_070115739.1">
    <property type="nucleotide sequence ID" value="NZ_MASR01000001.1"/>
</dbReference>
<evidence type="ECO:0000256" key="2">
    <source>
        <dbReference type="ARBA" id="ARBA00010790"/>
    </source>
</evidence>
<keyword evidence="9" id="KW-1185">Reference proteome</keyword>
<dbReference type="PANTHER" id="PTHR42784">
    <property type="entry name" value="PYRANOSE 2-OXIDASE"/>
    <property type="match status" value="1"/>
</dbReference>
<feature type="domain" description="Glucose-methanol-choline oxidoreductase C-terminal" evidence="7">
    <location>
        <begin position="425"/>
        <end position="544"/>
    </location>
</feature>